<dbReference type="EC" id="4.4.1.8" evidence="8"/>
<feature type="modified residue" description="N6-(pyridoxal phosphate)lysine" evidence="6">
    <location>
        <position position="237"/>
    </location>
</feature>
<comment type="cofactor">
    <cofactor evidence="1 7">
        <name>pyridoxal 5'-phosphate</name>
        <dbReference type="ChEBI" id="CHEBI:597326"/>
    </cofactor>
</comment>
<sequence>MTGAGANGAPILTCRRKRARPGEQGAVKNDKPVAPATQVVEAGRRPEWTGAVVNPPVWRASTHLYADSADLATGRANADGQFYYGRRGAPTQWALADALTALEPGAAGTVLYPSGVAAIAGALLAVLKAGDVLLVTDNAYEPSRALARTVLDPLGIETRFFDPLDLGTFPDRFCPRTRAVLLESPGSLTMEVCDIPALAAIAREKGAVSLLDNTWASPLGFAALAHGCDISLMSLTKHVGGHSDLMMGSASAGEHWHQLLRLKAQAMGNVVSPDDAALALRGLRTMAVRLERSTASALTLARWLRERPEVAHVLCPMLEGSPGHDLWQRDFTGGCGLFSFILKGRDAAARSRFIDGLALFGIGYSWGGFESLVVPVDPARVRTETPWPPAGWDSADRLGLRLSIGLEDPADLIADLERAFAAMDAG</sequence>
<evidence type="ECO:0000313" key="8">
    <source>
        <dbReference type="EMBL" id="MXO72822.1"/>
    </source>
</evidence>
<dbReference type="Proteomes" id="UP000466966">
    <property type="component" value="Unassembled WGS sequence"/>
</dbReference>
<dbReference type="GO" id="GO:0019346">
    <property type="term" value="P:transsulfuration"/>
    <property type="evidence" value="ECO:0007669"/>
    <property type="project" value="InterPro"/>
</dbReference>
<dbReference type="FunFam" id="3.40.640.10:FF:000046">
    <property type="entry name" value="Cystathionine gamma-lyase"/>
    <property type="match status" value="1"/>
</dbReference>
<dbReference type="InterPro" id="IPR015424">
    <property type="entry name" value="PyrdxlP-dep_Trfase"/>
</dbReference>
<keyword evidence="3 6" id="KW-0663">Pyridoxal phosphate</keyword>
<dbReference type="EMBL" id="WTYV01000006">
    <property type="protein sequence ID" value="MXO72822.1"/>
    <property type="molecule type" value="Genomic_DNA"/>
</dbReference>
<dbReference type="InterPro" id="IPR015422">
    <property type="entry name" value="PyrdxlP-dep_Trfase_small"/>
</dbReference>
<organism evidence="8 9">
    <name type="scientific">Alteraurantiacibacter buctensis</name>
    <dbReference type="NCBI Taxonomy" id="1503981"/>
    <lineage>
        <taxon>Bacteria</taxon>
        <taxon>Pseudomonadati</taxon>
        <taxon>Pseudomonadota</taxon>
        <taxon>Alphaproteobacteria</taxon>
        <taxon>Sphingomonadales</taxon>
        <taxon>Erythrobacteraceae</taxon>
        <taxon>Alteraurantiacibacter</taxon>
    </lineage>
</organism>
<dbReference type="GO" id="GO:0019450">
    <property type="term" value="P:L-cysteine catabolic process to pyruvate"/>
    <property type="evidence" value="ECO:0007669"/>
    <property type="project" value="TreeGrafter"/>
</dbReference>
<keyword evidence="9" id="KW-1185">Reference proteome</keyword>
<comment type="similarity">
    <text evidence="2 7">Belongs to the trans-sulfuration enzymes family.</text>
</comment>
<evidence type="ECO:0000256" key="4">
    <source>
        <dbReference type="ARBA" id="ARBA00023239"/>
    </source>
</evidence>
<dbReference type="AlphaFoldDB" id="A0A844Z021"/>
<dbReference type="Pfam" id="PF01053">
    <property type="entry name" value="Cys_Met_Meta_PP"/>
    <property type="match status" value="1"/>
</dbReference>
<dbReference type="PIRSF" id="PIRSF001434">
    <property type="entry name" value="CGS"/>
    <property type="match status" value="1"/>
</dbReference>
<dbReference type="SUPFAM" id="SSF53383">
    <property type="entry name" value="PLP-dependent transferases"/>
    <property type="match status" value="1"/>
</dbReference>
<dbReference type="OrthoDB" id="9805807at2"/>
<dbReference type="NCBIfam" id="TIGR01324">
    <property type="entry name" value="cysta_beta_ly_B"/>
    <property type="match status" value="1"/>
</dbReference>
<evidence type="ECO:0000256" key="6">
    <source>
        <dbReference type="PIRSR" id="PIRSR001434-2"/>
    </source>
</evidence>
<dbReference type="InterPro" id="IPR006233">
    <property type="entry name" value="Cys_b_lyase_bac"/>
</dbReference>
<comment type="caution">
    <text evidence="8">The sequence shown here is derived from an EMBL/GenBank/DDBJ whole genome shotgun (WGS) entry which is preliminary data.</text>
</comment>
<dbReference type="PANTHER" id="PTHR43500:SF1">
    <property type="entry name" value="CYSTATHIONINE BETA-LYASE-RELATED"/>
    <property type="match status" value="1"/>
</dbReference>
<dbReference type="InterPro" id="IPR015421">
    <property type="entry name" value="PyrdxlP-dep_Trfase_major"/>
</dbReference>
<comment type="catalytic activity">
    <reaction evidence="5">
        <text>L,L-cystathionine + H2O = L-homocysteine + pyruvate + NH4(+)</text>
        <dbReference type="Rhea" id="RHEA:13965"/>
        <dbReference type="ChEBI" id="CHEBI:15361"/>
        <dbReference type="ChEBI" id="CHEBI:15377"/>
        <dbReference type="ChEBI" id="CHEBI:28938"/>
        <dbReference type="ChEBI" id="CHEBI:58161"/>
        <dbReference type="ChEBI" id="CHEBI:58199"/>
    </reaction>
</comment>
<dbReference type="Gene3D" id="3.40.640.10">
    <property type="entry name" value="Type I PLP-dependent aspartate aminotransferase-like (Major domain)"/>
    <property type="match status" value="1"/>
</dbReference>
<gene>
    <name evidence="8" type="primary">metC</name>
    <name evidence="8" type="ORF">GRI99_14410</name>
</gene>
<protein>
    <submittedName>
        <fullName evidence="8">Cystathionine beta-lyase</fullName>
        <ecNumber evidence="8">4.4.1.8</ecNumber>
    </submittedName>
</protein>
<name>A0A844Z021_9SPHN</name>
<dbReference type="Gene3D" id="3.90.1150.10">
    <property type="entry name" value="Aspartate Aminotransferase, domain 1"/>
    <property type="match status" value="1"/>
</dbReference>
<dbReference type="GO" id="GO:0030170">
    <property type="term" value="F:pyridoxal phosphate binding"/>
    <property type="evidence" value="ECO:0007669"/>
    <property type="project" value="InterPro"/>
</dbReference>
<evidence type="ECO:0000256" key="5">
    <source>
        <dbReference type="ARBA" id="ARBA00047517"/>
    </source>
</evidence>
<dbReference type="PANTHER" id="PTHR43500">
    <property type="entry name" value="CYSTATHIONINE BETA-LYASE-RELATED"/>
    <property type="match status" value="1"/>
</dbReference>
<evidence type="ECO:0000313" key="9">
    <source>
        <dbReference type="Proteomes" id="UP000466966"/>
    </source>
</evidence>
<accession>A0A844Z021</accession>
<dbReference type="InterPro" id="IPR000277">
    <property type="entry name" value="Cys/Met-Metab_PyrdxlP-dep_enz"/>
</dbReference>
<proteinExistence type="inferred from homology"/>
<evidence type="ECO:0000256" key="1">
    <source>
        <dbReference type="ARBA" id="ARBA00001933"/>
    </source>
</evidence>
<evidence type="ECO:0000256" key="7">
    <source>
        <dbReference type="RuleBase" id="RU362118"/>
    </source>
</evidence>
<evidence type="ECO:0000256" key="3">
    <source>
        <dbReference type="ARBA" id="ARBA00022898"/>
    </source>
</evidence>
<dbReference type="GO" id="GO:0047804">
    <property type="term" value="F:cysteine-S-conjugate beta-lyase activity"/>
    <property type="evidence" value="ECO:0007669"/>
    <property type="project" value="InterPro"/>
</dbReference>
<keyword evidence="4 8" id="KW-0456">Lyase</keyword>
<reference evidence="8 9" key="1">
    <citation type="submission" date="2019-12" db="EMBL/GenBank/DDBJ databases">
        <title>Genomic-based taxomic classification of the family Erythrobacteraceae.</title>
        <authorList>
            <person name="Xu L."/>
        </authorList>
    </citation>
    <scope>NUCLEOTIDE SEQUENCE [LARGE SCALE GENOMIC DNA]</scope>
    <source>
        <strain evidence="8 9">M0322</strain>
    </source>
</reference>
<evidence type="ECO:0000256" key="2">
    <source>
        <dbReference type="ARBA" id="ARBA00009077"/>
    </source>
</evidence>